<comment type="caution">
    <text evidence="2">The sequence shown here is derived from an EMBL/GenBank/DDBJ whole genome shotgun (WGS) entry which is preliminary data.</text>
</comment>
<organism evidence="2 3">
    <name type="scientific">Puccinia sorghi</name>
    <dbReference type="NCBI Taxonomy" id="27349"/>
    <lineage>
        <taxon>Eukaryota</taxon>
        <taxon>Fungi</taxon>
        <taxon>Dikarya</taxon>
        <taxon>Basidiomycota</taxon>
        <taxon>Pucciniomycotina</taxon>
        <taxon>Pucciniomycetes</taxon>
        <taxon>Pucciniales</taxon>
        <taxon>Pucciniaceae</taxon>
        <taxon>Puccinia</taxon>
    </lineage>
</organism>
<dbReference type="Proteomes" id="UP000037035">
    <property type="component" value="Unassembled WGS sequence"/>
</dbReference>
<reference evidence="2 3" key="1">
    <citation type="submission" date="2015-08" db="EMBL/GenBank/DDBJ databases">
        <title>Next Generation Sequencing and Analysis of the Genome of Puccinia sorghi L Schw, the Causal Agent of Maize Common Rust.</title>
        <authorList>
            <person name="Rochi L."/>
            <person name="Burguener G."/>
            <person name="Darino M."/>
            <person name="Turjanski A."/>
            <person name="Kreff E."/>
            <person name="Dieguez M.J."/>
            <person name="Sacco F."/>
        </authorList>
    </citation>
    <scope>NUCLEOTIDE SEQUENCE [LARGE SCALE GENOMIC DNA]</scope>
    <source>
        <strain evidence="2 3">RO10H11247</strain>
    </source>
</reference>
<keyword evidence="3" id="KW-1185">Reference proteome</keyword>
<accession>A0A0L6V7J1</accession>
<name>A0A0L6V7J1_9BASI</name>
<dbReference type="VEuPathDB" id="FungiDB:VP01_24g11"/>
<feature type="region of interest" description="Disordered" evidence="1">
    <location>
        <begin position="1"/>
        <end position="35"/>
    </location>
</feature>
<gene>
    <name evidence="2" type="ORF">VP01_24g11</name>
</gene>
<evidence type="ECO:0000313" key="2">
    <source>
        <dbReference type="EMBL" id="KNZ56085.1"/>
    </source>
</evidence>
<sequence>MSLDLGMLHQTNKSDSQRSSSQQSTRNSDDRKTNIQQAMALHQQVPEPHSLKEYSLAAFKIFCNDINAQIFTSITNNGLCNAWLQDQIHKSNQ</sequence>
<dbReference type="EMBL" id="LAVV01007392">
    <property type="protein sequence ID" value="KNZ56085.1"/>
    <property type="molecule type" value="Genomic_DNA"/>
</dbReference>
<evidence type="ECO:0000313" key="3">
    <source>
        <dbReference type="Proteomes" id="UP000037035"/>
    </source>
</evidence>
<feature type="compositionally biased region" description="Low complexity" evidence="1">
    <location>
        <begin position="17"/>
        <end position="26"/>
    </location>
</feature>
<protein>
    <submittedName>
        <fullName evidence="2">Uncharacterized protein</fullName>
    </submittedName>
</protein>
<proteinExistence type="predicted"/>
<dbReference type="AlphaFoldDB" id="A0A0L6V7J1"/>
<evidence type="ECO:0000256" key="1">
    <source>
        <dbReference type="SAM" id="MobiDB-lite"/>
    </source>
</evidence>